<evidence type="ECO:0000313" key="2">
    <source>
        <dbReference type="Proteomes" id="UP001062846"/>
    </source>
</evidence>
<keyword evidence="2" id="KW-1185">Reference proteome</keyword>
<protein>
    <submittedName>
        <fullName evidence="1">Uncharacterized protein</fullName>
    </submittedName>
</protein>
<name>A0ACC0PT64_RHOML</name>
<sequence>MAQTKSGIFHWRPCFFSSNPVRYRTNRTAIVEESAETAIRIGNQPVQSAIFLPTAISACIRLDTSKFWYVPADTATQSLMRAQLNIGDIDKRTKLQQQKVELYKKQLEESELERGKQAE</sequence>
<accession>A0ACC0PT64</accession>
<gene>
    <name evidence="1" type="ORF">RHMOL_Rhmol02G0239700</name>
</gene>
<reference evidence="1" key="1">
    <citation type="submission" date="2022-02" db="EMBL/GenBank/DDBJ databases">
        <title>Plant Genome Project.</title>
        <authorList>
            <person name="Zhang R.-G."/>
        </authorList>
    </citation>
    <scope>NUCLEOTIDE SEQUENCE</scope>
    <source>
        <strain evidence="1">AT1</strain>
    </source>
</reference>
<evidence type="ECO:0000313" key="1">
    <source>
        <dbReference type="EMBL" id="KAI8568942.1"/>
    </source>
</evidence>
<dbReference type="Proteomes" id="UP001062846">
    <property type="component" value="Chromosome 2"/>
</dbReference>
<proteinExistence type="predicted"/>
<dbReference type="EMBL" id="CM046389">
    <property type="protein sequence ID" value="KAI8568942.1"/>
    <property type="molecule type" value="Genomic_DNA"/>
</dbReference>
<comment type="caution">
    <text evidence="1">The sequence shown here is derived from an EMBL/GenBank/DDBJ whole genome shotgun (WGS) entry which is preliminary data.</text>
</comment>
<organism evidence="1 2">
    <name type="scientific">Rhododendron molle</name>
    <name type="common">Chinese azalea</name>
    <name type="synonym">Azalea mollis</name>
    <dbReference type="NCBI Taxonomy" id="49168"/>
    <lineage>
        <taxon>Eukaryota</taxon>
        <taxon>Viridiplantae</taxon>
        <taxon>Streptophyta</taxon>
        <taxon>Embryophyta</taxon>
        <taxon>Tracheophyta</taxon>
        <taxon>Spermatophyta</taxon>
        <taxon>Magnoliopsida</taxon>
        <taxon>eudicotyledons</taxon>
        <taxon>Gunneridae</taxon>
        <taxon>Pentapetalae</taxon>
        <taxon>asterids</taxon>
        <taxon>Ericales</taxon>
        <taxon>Ericaceae</taxon>
        <taxon>Ericoideae</taxon>
        <taxon>Rhodoreae</taxon>
        <taxon>Rhododendron</taxon>
    </lineage>
</organism>